<dbReference type="AlphaFoldDB" id="A0AAV7S402"/>
<name>A0AAV7S402_PLEWA</name>
<organism evidence="1 2">
    <name type="scientific">Pleurodeles waltl</name>
    <name type="common">Iberian ribbed newt</name>
    <dbReference type="NCBI Taxonomy" id="8319"/>
    <lineage>
        <taxon>Eukaryota</taxon>
        <taxon>Metazoa</taxon>
        <taxon>Chordata</taxon>
        <taxon>Craniata</taxon>
        <taxon>Vertebrata</taxon>
        <taxon>Euteleostomi</taxon>
        <taxon>Amphibia</taxon>
        <taxon>Batrachia</taxon>
        <taxon>Caudata</taxon>
        <taxon>Salamandroidea</taxon>
        <taxon>Salamandridae</taxon>
        <taxon>Pleurodelinae</taxon>
        <taxon>Pleurodeles</taxon>
    </lineage>
</organism>
<dbReference type="Proteomes" id="UP001066276">
    <property type="component" value="Chromosome 5"/>
</dbReference>
<dbReference type="EMBL" id="JANPWB010000009">
    <property type="protein sequence ID" value="KAJ1157743.1"/>
    <property type="molecule type" value="Genomic_DNA"/>
</dbReference>
<keyword evidence="2" id="KW-1185">Reference proteome</keyword>
<reference evidence="1" key="1">
    <citation type="journal article" date="2022" name="bioRxiv">
        <title>Sequencing and chromosome-scale assembly of the giantPleurodeles waltlgenome.</title>
        <authorList>
            <person name="Brown T."/>
            <person name="Elewa A."/>
            <person name="Iarovenko S."/>
            <person name="Subramanian E."/>
            <person name="Araus A.J."/>
            <person name="Petzold A."/>
            <person name="Susuki M."/>
            <person name="Suzuki K.-i.T."/>
            <person name="Hayashi T."/>
            <person name="Toyoda A."/>
            <person name="Oliveira C."/>
            <person name="Osipova E."/>
            <person name="Leigh N.D."/>
            <person name="Simon A."/>
            <person name="Yun M.H."/>
        </authorList>
    </citation>
    <scope>NUCLEOTIDE SEQUENCE</scope>
    <source>
        <strain evidence="1">20211129_DDA</strain>
        <tissue evidence="1">Liver</tissue>
    </source>
</reference>
<comment type="caution">
    <text evidence="1">The sequence shown here is derived from an EMBL/GenBank/DDBJ whole genome shotgun (WGS) entry which is preliminary data.</text>
</comment>
<accession>A0AAV7S402</accession>
<evidence type="ECO:0000313" key="1">
    <source>
        <dbReference type="EMBL" id="KAJ1157743.1"/>
    </source>
</evidence>
<evidence type="ECO:0000313" key="2">
    <source>
        <dbReference type="Proteomes" id="UP001066276"/>
    </source>
</evidence>
<gene>
    <name evidence="1" type="ORF">NDU88_010443</name>
</gene>
<sequence>MEANRVIQALKVLQEAGRGDFIREGVLEQAWVGLKRPKRSLAERVSAAVLVCKSPDASPKKFKKIKSKSVGGRKVSVSPEHERIEVEEYCTLGLPAVSLVLGSGARFPRRSGASLRQRVAAAGKGAVGDIACQAGGRQAMRGA</sequence>
<proteinExistence type="predicted"/>
<protein>
    <submittedName>
        <fullName evidence="1">Uncharacterized protein</fullName>
    </submittedName>
</protein>